<keyword evidence="3" id="KW-1185">Reference proteome</keyword>
<reference evidence="2 3" key="1">
    <citation type="submission" date="2020-07" db="EMBL/GenBank/DDBJ databases">
        <title>Sequencing the genomes of 1000 actinobacteria strains.</title>
        <authorList>
            <person name="Klenk H.-P."/>
        </authorList>
    </citation>
    <scope>NUCLEOTIDE SEQUENCE [LARGE SCALE GENOMIC DNA]</scope>
    <source>
        <strain evidence="2 3">DSM 40398</strain>
    </source>
</reference>
<dbReference type="RefSeq" id="WP_258939140.1">
    <property type="nucleotide sequence ID" value="NZ_BAAASW010000072.1"/>
</dbReference>
<evidence type="ECO:0000313" key="2">
    <source>
        <dbReference type="EMBL" id="NYD45151.1"/>
    </source>
</evidence>
<keyword evidence="1" id="KW-1133">Transmembrane helix</keyword>
<evidence type="ECO:0000313" key="3">
    <source>
        <dbReference type="Proteomes" id="UP000529783"/>
    </source>
</evidence>
<protein>
    <submittedName>
        <fullName evidence="2">Uncharacterized protein</fullName>
    </submittedName>
</protein>
<name>A0A7Y9ECW2_9ACTN</name>
<keyword evidence="1" id="KW-0472">Membrane</keyword>
<feature type="transmembrane region" description="Helical" evidence="1">
    <location>
        <begin position="6"/>
        <end position="26"/>
    </location>
</feature>
<dbReference type="Proteomes" id="UP000529783">
    <property type="component" value="Unassembled WGS sequence"/>
</dbReference>
<comment type="caution">
    <text evidence="2">The sequence shown here is derived from an EMBL/GenBank/DDBJ whole genome shotgun (WGS) entry which is preliminary data.</text>
</comment>
<proteinExistence type="predicted"/>
<evidence type="ECO:0000256" key="1">
    <source>
        <dbReference type="SAM" id="Phobius"/>
    </source>
</evidence>
<dbReference type="EMBL" id="JACCBA010000001">
    <property type="protein sequence ID" value="NYD45151.1"/>
    <property type="molecule type" value="Genomic_DNA"/>
</dbReference>
<keyword evidence="1" id="KW-0812">Transmembrane</keyword>
<sequence>MRRISAAISAIVGTIISVVTLPFRVLGRLLTPGRGRSRRGAA</sequence>
<gene>
    <name evidence="2" type="ORF">BJY14_001134</name>
</gene>
<dbReference type="NCBIfam" id="NF040918">
    <property type="entry name" value="LPFR_fam"/>
    <property type="match status" value="1"/>
</dbReference>
<dbReference type="AlphaFoldDB" id="A0A7Y9ECW2"/>
<accession>A0A7Y9ECW2</accession>
<organism evidence="2 3">
    <name type="scientific">Actinomadura luteofluorescens</name>
    <dbReference type="NCBI Taxonomy" id="46163"/>
    <lineage>
        <taxon>Bacteria</taxon>
        <taxon>Bacillati</taxon>
        <taxon>Actinomycetota</taxon>
        <taxon>Actinomycetes</taxon>
        <taxon>Streptosporangiales</taxon>
        <taxon>Thermomonosporaceae</taxon>
        <taxon>Actinomadura</taxon>
    </lineage>
</organism>
<dbReference type="InterPro" id="IPR049849">
    <property type="entry name" value="LPFR_strepto"/>
</dbReference>